<evidence type="ECO:0000313" key="2">
    <source>
        <dbReference type="Proteomes" id="UP000308652"/>
    </source>
</evidence>
<dbReference type="Proteomes" id="UP000308652">
    <property type="component" value="Unassembled WGS sequence"/>
</dbReference>
<organism evidence="1 2">
    <name type="scientific">Crucibulum laeve</name>
    <dbReference type="NCBI Taxonomy" id="68775"/>
    <lineage>
        <taxon>Eukaryota</taxon>
        <taxon>Fungi</taxon>
        <taxon>Dikarya</taxon>
        <taxon>Basidiomycota</taxon>
        <taxon>Agaricomycotina</taxon>
        <taxon>Agaricomycetes</taxon>
        <taxon>Agaricomycetidae</taxon>
        <taxon>Agaricales</taxon>
        <taxon>Agaricineae</taxon>
        <taxon>Nidulariaceae</taxon>
        <taxon>Crucibulum</taxon>
    </lineage>
</organism>
<dbReference type="InterPro" id="IPR050177">
    <property type="entry name" value="Lipid_A_modif_metabolic_enz"/>
</dbReference>
<dbReference type="InterPro" id="IPR036291">
    <property type="entry name" value="NAD(P)-bd_dom_sf"/>
</dbReference>
<protein>
    <recommendedName>
        <fullName evidence="3">NAD-dependent epimerase/dehydratase domain-containing protein</fullName>
    </recommendedName>
</protein>
<dbReference type="STRING" id="68775.A0A5C3MDP3"/>
<dbReference type="PANTHER" id="PTHR43245:SF11">
    <property type="entry name" value="LD23561P"/>
    <property type="match status" value="1"/>
</dbReference>
<dbReference type="PANTHER" id="PTHR43245">
    <property type="entry name" value="BIFUNCTIONAL POLYMYXIN RESISTANCE PROTEIN ARNA"/>
    <property type="match status" value="1"/>
</dbReference>
<dbReference type="Gene3D" id="3.40.50.720">
    <property type="entry name" value="NAD(P)-binding Rossmann-like Domain"/>
    <property type="match status" value="1"/>
</dbReference>
<accession>A0A5C3MDP3</accession>
<dbReference type="AlphaFoldDB" id="A0A5C3MDP3"/>
<keyword evidence="2" id="KW-1185">Reference proteome</keyword>
<sequence length="424" mass="46930">MTDAVQRPNVLIFGFHPVHWCAGGLNTCSRALAALLVPVDGEPLVSHLRIVDKYSVVPPTTYIGAEFPQILAKPEVEYRQANLTVPAAISSAFDPSEGHGPFEYVFDFTGEVRNDRTEVIQITTTFNVARMLGLEAAKRKVKAYVRMQLPFYETSSKGSHDEKEDIKPAGPIGTWWHETQRGLAAIEDLNLVLLRAGFVYGPYTSYGIIASGITVASVYGYLKKPMKSLWSPGKNPNSTVHVDDIAGAAWASAEWMAPLGRKAADQLAGEEIIFHNDKSKVNEVEGMPAHSQKLIAPVFNIADDSNTTLLTFGQIATSFFGTTFEFFNFVESTIAKFMDDLEDINEQHVGGWTEMLQASNPPCPNTPLSAYMDKYALDKHVVALNNTKIKEVIGYKLKKPQLNHETIKEVVDKWKAEGSWPHLD</sequence>
<reference evidence="1 2" key="1">
    <citation type="journal article" date="2019" name="Nat. Ecol. Evol.">
        <title>Megaphylogeny resolves global patterns of mushroom evolution.</title>
        <authorList>
            <person name="Varga T."/>
            <person name="Krizsan K."/>
            <person name="Foldi C."/>
            <person name="Dima B."/>
            <person name="Sanchez-Garcia M."/>
            <person name="Sanchez-Ramirez S."/>
            <person name="Szollosi G.J."/>
            <person name="Szarkandi J.G."/>
            <person name="Papp V."/>
            <person name="Albert L."/>
            <person name="Andreopoulos W."/>
            <person name="Angelini C."/>
            <person name="Antonin V."/>
            <person name="Barry K.W."/>
            <person name="Bougher N.L."/>
            <person name="Buchanan P."/>
            <person name="Buyck B."/>
            <person name="Bense V."/>
            <person name="Catcheside P."/>
            <person name="Chovatia M."/>
            <person name="Cooper J."/>
            <person name="Damon W."/>
            <person name="Desjardin D."/>
            <person name="Finy P."/>
            <person name="Geml J."/>
            <person name="Haridas S."/>
            <person name="Hughes K."/>
            <person name="Justo A."/>
            <person name="Karasinski D."/>
            <person name="Kautmanova I."/>
            <person name="Kiss B."/>
            <person name="Kocsube S."/>
            <person name="Kotiranta H."/>
            <person name="LaButti K.M."/>
            <person name="Lechner B.E."/>
            <person name="Liimatainen K."/>
            <person name="Lipzen A."/>
            <person name="Lukacs Z."/>
            <person name="Mihaltcheva S."/>
            <person name="Morgado L.N."/>
            <person name="Niskanen T."/>
            <person name="Noordeloos M.E."/>
            <person name="Ohm R.A."/>
            <person name="Ortiz-Santana B."/>
            <person name="Ovrebo C."/>
            <person name="Racz N."/>
            <person name="Riley R."/>
            <person name="Savchenko A."/>
            <person name="Shiryaev A."/>
            <person name="Soop K."/>
            <person name="Spirin V."/>
            <person name="Szebenyi C."/>
            <person name="Tomsovsky M."/>
            <person name="Tulloss R.E."/>
            <person name="Uehling J."/>
            <person name="Grigoriev I.V."/>
            <person name="Vagvolgyi C."/>
            <person name="Papp T."/>
            <person name="Martin F.M."/>
            <person name="Miettinen O."/>
            <person name="Hibbett D.S."/>
            <person name="Nagy L.G."/>
        </authorList>
    </citation>
    <scope>NUCLEOTIDE SEQUENCE [LARGE SCALE GENOMIC DNA]</scope>
    <source>
        <strain evidence="1 2">CBS 166.37</strain>
    </source>
</reference>
<dbReference type="OrthoDB" id="16464at2759"/>
<name>A0A5C3MDP3_9AGAR</name>
<dbReference type="EMBL" id="ML213592">
    <property type="protein sequence ID" value="TFK42765.1"/>
    <property type="molecule type" value="Genomic_DNA"/>
</dbReference>
<dbReference type="SUPFAM" id="SSF51735">
    <property type="entry name" value="NAD(P)-binding Rossmann-fold domains"/>
    <property type="match status" value="1"/>
</dbReference>
<gene>
    <name evidence="1" type="ORF">BDQ12DRAFT_696217</name>
</gene>
<proteinExistence type="predicted"/>
<evidence type="ECO:0000313" key="1">
    <source>
        <dbReference type="EMBL" id="TFK42765.1"/>
    </source>
</evidence>
<evidence type="ECO:0008006" key="3">
    <source>
        <dbReference type="Google" id="ProtNLM"/>
    </source>
</evidence>